<evidence type="ECO:0000313" key="2">
    <source>
        <dbReference type="Proteomes" id="UP000318437"/>
    </source>
</evidence>
<comment type="caution">
    <text evidence="1">The sequence shown here is derived from an EMBL/GenBank/DDBJ whole genome shotgun (WGS) entry which is preliminary data.</text>
</comment>
<dbReference type="Proteomes" id="UP000318437">
    <property type="component" value="Unassembled WGS sequence"/>
</dbReference>
<gene>
    <name evidence="1" type="ORF">Pla144_19610</name>
</gene>
<dbReference type="EMBL" id="SJPS01000002">
    <property type="protein sequence ID" value="TWU28669.1"/>
    <property type="molecule type" value="Genomic_DNA"/>
</dbReference>
<protein>
    <recommendedName>
        <fullName evidence="3">Carboxypeptidase regulatory-like domain-containing protein</fullName>
    </recommendedName>
</protein>
<proteinExistence type="predicted"/>
<keyword evidence="2" id="KW-1185">Reference proteome</keyword>
<organism evidence="1 2">
    <name type="scientific">Bythopirellula polymerisocia</name>
    <dbReference type="NCBI Taxonomy" id="2528003"/>
    <lineage>
        <taxon>Bacteria</taxon>
        <taxon>Pseudomonadati</taxon>
        <taxon>Planctomycetota</taxon>
        <taxon>Planctomycetia</taxon>
        <taxon>Pirellulales</taxon>
        <taxon>Lacipirellulaceae</taxon>
        <taxon>Bythopirellula</taxon>
    </lineage>
</organism>
<evidence type="ECO:0008006" key="3">
    <source>
        <dbReference type="Google" id="ProtNLM"/>
    </source>
</evidence>
<evidence type="ECO:0000313" key="1">
    <source>
        <dbReference type="EMBL" id="TWU28669.1"/>
    </source>
</evidence>
<name>A0A5C6D197_9BACT</name>
<dbReference type="RefSeq" id="WP_146450370.1">
    <property type="nucleotide sequence ID" value="NZ_SJPS01000002.1"/>
</dbReference>
<dbReference type="OrthoDB" id="286727at2"/>
<dbReference type="AlphaFoldDB" id="A0A5C6D197"/>
<sequence>MMPPTKNLVLRLHGACRQLLTAERSLGKQLCDLGSLWCFALLMVNTLCLVGCGGSGDGLAPVHGVVTLDGKPLTEGFVLVTPAEGKMAKGTIQADGAFVLGTDTNSDGVKIGTHPVSVIPPPAQEGMPISTTAKSLPQRYTNARTSGITVDVKPDADNELTLELFTHQQ</sequence>
<accession>A0A5C6D197</accession>
<reference evidence="1 2" key="1">
    <citation type="submission" date="2019-02" db="EMBL/GenBank/DDBJ databases">
        <title>Deep-cultivation of Planctomycetes and their phenomic and genomic characterization uncovers novel biology.</title>
        <authorList>
            <person name="Wiegand S."/>
            <person name="Jogler M."/>
            <person name="Boedeker C."/>
            <person name="Pinto D."/>
            <person name="Vollmers J."/>
            <person name="Rivas-Marin E."/>
            <person name="Kohn T."/>
            <person name="Peeters S.H."/>
            <person name="Heuer A."/>
            <person name="Rast P."/>
            <person name="Oberbeckmann S."/>
            <person name="Bunk B."/>
            <person name="Jeske O."/>
            <person name="Meyerdierks A."/>
            <person name="Storesund J.E."/>
            <person name="Kallscheuer N."/>
            <person name="Luecker S."/>
            <person name="Lage O.M."/>
            <person name="Pohl T."/>
            <person name="Merkel B.J."/>
            <person name="Hornburger P."/>
            <person name="Mueller R.-W."/>
            <person name="Bruemmer F."/>
            <person name="Labrenz M."/>
            <person name="Spormann A.M."/>
            <person name="Op Den Camp H."/>
            <person name="Overmann J."/>
            <person name="Amann R."/>
            <person name="Jetten M.S.M."/>
            <person name="Mascher T."/>
            <person name="Medema M.H."/>
            <person name="Devos D.P."/>
            <person name="Kaster A.-K."/>
            <person name="Ovreas L."/>
            <person name="Rohde M."/>
            <person name="Galperin M.Y."/>
            <person name="Jogler C."/>
        </authorList>
    </citation>
    <scope>NUCLEOTIDE SEQUENCE [LARGE SCALE GENOMIC DNA]</scope>
    <source>
        <strain evidence="1 2">Pla144</strain>
    </source>
</reference>